<feature type="region of interest" description="Disordered" evidence="1">
    <location>
        <begin position="1"/>
        <end position="31"/>
    </location>
</feature>
<dbReference type="EMBL" id="OX451741">
    <property type="protein sequence ID" value="CAI8617671.1"/>
    <property type="molecule type" value="Genomic_DNA"/>
</dbReference>
<proteinExistence type="predicted"/>
<evidence type="ECO:0000256" key="1">
    <source>
        <dbReference type="SAM" id="MobiDB-lite"/>
    </source>
</evidence>
<keyword evidence="3" id="KW-1185">Reference proteome</keyword>
<dbReference type="Proteomes" id="UP001157006">
    <property type="component" value="Chromosome 6"/>
</dbReference>
<evidence type="ECO:0000313" key="2">
    <source>
        <dbReference type="EMBL" id="CAI8617671.1"/>
    </source>
</evidence>
<organism evidence="2 3">
    <name type="scientific">Vicia faba</name>
    <name type="common">Broad bean</name>
    <name type="synonym">Faba vulgaris</name>
    <dbReference type="NCBI Taxonomy" id="3906"/>
    <lineage>
        <taxon>Eukaryota</taxon>
        <taxon>Viridiplantae</taxon>
        <taxon>Streptophyta</taxon>
        <taxon>Embryophyta</taxon>
        <taxon>Tracheophyta</taxon>
        <taxon>Spermatophyta</taxon>
        <taxon>Magnoliopsida</taxon>
        <taxon>eudicotyledons</taxon>
        <taxon>Gunneridae</taxon>
        <taxon>Pentapetalae</taxon>
        <taxon>rosids</taxon>
        <taxon>fabids</taxon>
        <taxon>Fabales</taxon>
        <taxon>Fabaceae</taxon>
        <taxon>Papilionoideae</taxon>
        <taxon>50 kb inversion clade</taxon>
        <taxon>NPAAA clade</taxon>
        <taxon>Hologalegina</taxon>
        <taxon>IRL clade</taxon>
        <taxon>Fabeae</taxon>
        <taxon>Vicia</taxon>
    </lineage>
</organism>
<reference evidence="2 3" key="1">
    <citation type="submission" date="2023-01" db="EMBL/GenBank/DDBJ databases">
        <authorList>
            <person name="Kreplak J."/>
        </authorList>
    </citation>
    <scope>NUCLEOTIDE SEQUENCE [LARGE SCALE GENOMIC DNA]</scope>
</reference>
<name>A0AAV1B4R4_VICFA</name>
<evidence type="ECO:0000313" key="3">
    <source>
        <dbReference type="Proteomes" id="UP001157006"/>
    </source>
</evidence>
<dbReference type="AlphaFoldDB" id="A0AAV1B4R4"/>
<sequence length="103" mass="11645">MIIPVDVSTKESNNASTKKKTMSERFSTSNGEPSLNNYVETIYVVESYPNIEAYVSTSSEPRVEHPIDSVVDAPIFYVFLNNILDGNDDWDFFEDQAAENNQN</sequence>
<protein>
    <submittedName>
        <fullName evidence="2">Uncharacterized protein</fullName>
    </submittedName>
</protein>
<gene>
    <name evidence="2" type="ORF">VFH_VI087400</name>
</gene>
<accession>A0AAV1B4R4</accession>